<dbReference type="Proteomes" id="UP000594468">
    <property type="component" value="Chromosome"/>
</dbReference>
<accession>A0A7S8IGA7</accession>
<evidence type="ECO:0000313" key="2">
    <source>
        <dbReference type="EMBL" id="QPC84389.1"/>
    </source>
</evidence>
<evidence type="ECO:0000256" key="1">
    <source>
        <dbReference type="SAM" id="Phobius"/>
    </source>
</evidence>
<keyword evidence="1" id="KW-1133">Transmembrane helix</keyword>
<sequence length="235" mass="25657">MFEKPGIQRGVPMAIIGFIVGIGVLQFVRTLQQMDPIWDPQVAFVVIPFFIVGFFMWGMGAFDPRMSEHPHGPEDVAIVPADEAHPETTTGPFGLLMSQFWVVSFAVILVVLVLFALATAPTGLFLQTVNQAEGNVAAIETDQAFLLPLGVDTVEASQLSVFLAFIIFTLISILVVAGVLGIALYFLNGEVLRVEGEATAEERRPPAPVRAVGRFLTNIARGLRRGLPRFFGYRN</sequence>
<protein>
    <submittedName>
        <fullName evidence="2">Uncharacterized protein</fullName>
    </submittedName>
</protein>
<feature type="transmembrane region" description="Helical" evidence="1">
    <location>
        <begin position="100"/>
        <end position="120"/>
    </location>
</feature>
<gene>
    <name evidence="2" type="ORF">G4Y79_08440</name>
</gene>
<dbReference type="EMBL" id="CP062983">
    <property type="protein sequence ID" value="QPC84389.1"/>
    <property type="molecule type" value="Genomic_DNA"/>
</dbReference>
<proteinExistence type="predicted"/>
<keyword evidence="3" id="KW-1185">Reference proteome</keyword>
<keyword evidence="1" id="KW-0812">Transmembrane</keyword>
<organism evidence="2 3">
    <name type="scientific">Phototrophicus methaneseepsis</name>
    <dbReference type="NCBI Taxonomy" id="2710758"/>
    <lineage>
        <taxon>Bacteria</taxon>
        <taxon>Bacillati</taxon>
        <taxon>Chloroflexota</taxon>
        <taxon>Candidatus Thermofontia</taxon>
        <taxon>Phototrophicales</taxon>
        <taxon>Phototrophicaceae</taxon>
        <taxon>Phototrophicus</taxon>
    </lineage>
</organism>
<keyword evidence="1" id="KW-0472">Membrane</keyword>
<dbReference type="AlphaFoldDB" id="A0A7S8IGA7"/>
<dbReference type="KEGG" id="pmet:G4Y79_08440"/>
<reference evidence="2 3" key="1">
    <citation type="submission" date="2020-02" db="EMBL/GenBank/DDBJ databases">
        <authorList>
            <person name="Zheng R.K."/>
            <person name="Sun C.M."/>
        </authorList>
    </citation>
    <scope>NUCLEOTIDE SEQUENCE [LARGE SCALE GENOMIC DNA]</scope>
    <source>
        <strain evidence="3">rifampicinis</strain>
    </source>
</reference>
<feature type="transmembrane region" description="Helical" evidence="1">
    <location>
        <begin position="12"/>
        <end position="29"/>
    </location>
</feature>
<evidence type="ECO:0000313" key="3">
    <source>
        <dbReference type="Proteomes" id="UP000594468"/>
    </source>
</evidence>
<name>A0A7S8IGA7_9CHLR</name>
<feature type="transmembrane region" description="Helical" evidence="1">
    <location>
        <begin position="161"/>
        <end position="187"/>
    </location>
</feature>
<feature type="transmembrane region" description="Helical" evidence="1">
    <location>
        <begin position="41"/>
        <end position="62"/>
    </location>
</feature>
<dbReference type="RefSeq" id="WP_195172452.1">
    <property type="nucleotide sequence ID" value="NZ_CP062983.1"/>
</dbReference>